<protein>
    <submittedName>
        <fullName evidence="7">Thiamin pyrophosphokinase 1</fullName>
    </submittedName>
</protein>
<dbReference type="Proteomes" id="UP001652582">
    <property type="component" value="Chromosome 12"/>
</dbReference>
<dbReference type="InterPro" id="IPR036759">
    <property type="entry name" value="TPK_catalytic_sf"/>
</dbReference>
<dbReference type="InterPro" id="IPR036371">
    <property type="entry name" value="TPK_B1-bd_sf"/>
</dbReference>
<dbReference type="Gene3D" id="2.60.120.320">
    <property type="entry name" value="Thiamin pyrophosphokinase, thiamin-binding domain"/>
    <property type="match status" value="1"/>
</dbReference>
<dbReference type="PANTHER" id="PTHR13622:SF8">
    <property type="entry name" value="THIAMIN PYROPHOSPHOKINASE 1"/>
    <property type="match status" value="1"/>
</dbReference>
<dbReference type="RefSeq" id="XP_023941832.1">
    <property type="nucleotide sequence ID" value="XM_024086064.2"/>
</dbReference>
<dbReference type="InterPro" id="IPR006282">
    <property type="entry name" value="Thi_PPkinase"/>
</dbReference>
<evidence type="ECO:0000313" key="7">
    <source>
        <dbReference type="RefSeq" id="XP_023941832.1"/>
    </source>
</evidence>
<dbReference type="PANTHER" id="PTHR13622">
    <property type="entry name" value="THIAMIN PYROPHOSPHOKINASE"/>
    <property type="match status" value="1"/>
</dbReference>
<name>A0A6J1N9T4_BICAN</name>
<dbReference type="SMART" id="SM00983">
    <property type="entry name" value="TPK_B1_binding"/>
    <property type="match status" value="1"/>
</dbReference>
<feature type="domain" description="Thiamin pyrophosphokinase thiamin-binding" evidence="5">
    <location>
        <begin position="220"/>
        <end position="291"/>
    </location>
</feature>
<dbReference type="GeneID" id="112048519"/>
<keyword evidence="4" id="KW-0067">ATP-binding</keyword>
<evidence type="ECO:0000259" key="5">
    <source>
        <dbReference type="SMART" id="SM00983"/>
    </source>
</evidence>
<dbReference type="KEGG" id="bany:112048519"/>
<dbReference type="InterPro" id="IPR007373">
    <property type="entry name" value="Thiamin_PyroPKinase_B1-bd"/>
</dbReference>
<keyword evidence="6" id="KW-1185">Reference proteome</keyword>
<dbReference type="Pfam" id="PF04263">
    <property type="entry name" value="TPK_catalytic"/>
    <property type="match status" value="1"/>
</dbReference>
<dbReference type="GO" id="GO:0005524">
    <property type="term" value="F:ATP binding"/>
    <property type="evidence" value="ECO:0007669"/>
    <property type="project" value="UniProtKB-KW"/>
</dbReference>
<accession>A0A6J1N9T4</accession>
<dbReference type="AlphaFoldDB" id="A0A6J1N9T4"/>
<evidence type="ECO:0000256" key="2">
    <source>
        <dbReference type="ARBA" id="ARBA00022741"/>
    </source>
</evidence>
<dbReference type="Pfam" id="PF04265">
    <property type="entry name" value="TPK_B1_binding"/>
    <property type="match status" value="1"/>
</dbReference>
<dbReference type="CDD" id="cd07995">
    <property type="entry name" value="TPK"/>
    <property type="match status" value="1"/>
</dbReference>
<dbReference type="GO" id="GO:0030975">
    <property type="term" value="F:thiamine binding"/>
    <property type="evidence" value="ECO:0007669"/>
    <property type="project" value="InterPro"/>
</dbReference>
<dbReference type="InterPro" id="IPR007371">
    <property type="entry name" value="TPK_catalytic"/>
</dbReference>
<evidence type="ECO:0000313" key="6">
    <source>
        <dbReference type="Proteomes" id="UP001652582"/>
    </source>
</evidence>
<dbReference type="FunFam" id="2.60.120.320:FF:000001">
    <property type="entry name" value="Thiamine pyrophosphokinase"/>
    <property type="match status" value="1"/>
</dbReference>
<organism evidence="6 7">
    <name type="scientific">Bicyclus anynana</name>
    <name type="common">Squinting bush brown butterfly</name>
    <dbReference type="NCBI Taxonomy" id="110368"/>
    <lineage>
        <taxon>Eukaryota</taxon>
        <taxon>Metazoa</taxon>
        <taxon>Ecdysozoa</taxon>
        <taxon>Arthropoda</taxon>
        <taxon>Hexapoda</taxon>
        <taxon>Insecta</taxon>
        <taxon>Pterygota</taxon>
        <taxon>Neoptera</taxon>
        <taxon>Endopterygota</taxon>
        <taxon>Lepidoptera</taxon>
        <taxon>Glossata</taxon>
        <taxon>Ditrysia</taxon>
        <taxon>Papilionoidea</taxon>
        <taxon>Nymphalidae</taxon>
        <taxon>Satyrinae</taxon>
        <taxon>Satyrini</taxon>
        <taxon>Mycalesina</taxon>
        <taxon>Bicyclus</taxon>
    </lineage>
</organism>
<dbReference type="OrthoDB" id="25149at2759"/>
<sequence length="308" mass="34953">MISFINIDVLVLLKKRVKKVSSRKMDGILNKSSCSHPCNAVKCWKWNVNDIFKKQQSNYAVLVLNRTITQSQEIIKKLWNNAALRMTVDGGTIHWDTFATSVPENEQESIKLPDMITGDFDSITDNILQKYKTKGCKIIHTPDQDHTDFTKALIELNNYCEEQQTKMDDVIAIAQSSGRLDQILGNIQTLHLIKENRLVHPRTRIYILSDDTLSWLLHPGDHIIDIPEESRQYKRASCSLIPVGEACTHVTTTGLKWNLDNQELKFGKLVSTSNSFDGSEQVTVKCSHTLLWSMKIPSLASSIDKAKK</sequence>
<gene>
    <name evidence="7" type="primary">LOC112048519</name>
</gene>
<dbReference type="GO" id="GO:0009229">
    <property type="term" value="P:thiamine diphosphate biosynthetic process"/>
    <property type="evidence" value="ECO:0007669"/>
    <property type="project" value="InterPro"/>
</dbReference>
<dbReference type="GO" id="GO:0016301">
    <property type="term" value="F:kinase activity"/>
    <property type="evidence" value="ECO:0007669"/>
    <property type="project" value="UniProtKB-KW"/>
</dbReference>
<keyword evidence="1" id="KW-0808">Transferase</keyword>
<keyword evidence="3" id="KW-0418">Kinase</keyword>
<dbReference type="FunFam" id="3.40.50.10240:FF:000006">
    <property type="entry name" value="Thiamin pyrophosphokinase 1"/>
    <property type="match status" value="1"/>
</dbReference>
<dbReference type="SUPFAM" id="SSF63862">
    <property type="entry name" value="Thiamin pyrophosphokinase, substrate-binding domain"/>
    <property type="match status" value="1"/>
</dbReference>
<evidence type="ECO:0000256" key="1">
    <source>
        <dbReference type="ARBA" id="ARBA00022679"/>
    </source>
</evidence>
<dbReference type="GO" id="GO:0006772">
    <property type="term" value="P:thiamine metabolic process"/>
    <property type="evidence" value="ECO:0007669"/>
    <property type="project" value="InterPro"/>
</dbReference>
<reference evidence="7" key="1">
    <citation type="submission" date="2025-08" db="UniProtKB">
        <authorList>
            <consortium name="RefSeq"/>
        </authorList>
    </citation>
    <scope>IDENTIFICATION</scope>
</reference>
<proteinExistence type="predicted"/>
<dbReference type="Gene3D" id="3.40.50.10240">
    <property type="entry name" value="Thiamin pyrophosphokinase, catalytic domain"/>
    <property type="match status" value="1"/>
</dbReference>
<keyword evidence="2" id="KW-0547">Nucleotide-binding</keyword>
<dbReference type="GO" id="GO:0004788">
    <property type="term" value="F:thiamine diphosphokinase activity"/>
    <property type="evidence" value="ECO:0007669"/>
    <property type="project" value="InterPro"/>
</dbReference>
<evidence type="ECO:0000256" key="3">
    <source>
        <dbReference type="ARBA" id="ARBA00022777"/>
    </source>
</evidence>
<dbReference type="NCBIfam" id="TIGR01378">
    <property type="entry name" value="thi_PPkinase"/>
    <property type="match status" value="1"/>
</dbReference>
<evidence type="ECO:0000256" key="4">
    <source>
        <dbReference type="ARBA" id="ARBA00022840"/>
    </source>
</evidence>
<dbReference type="SUPFAM" id="SSF63999">
    <property type="entry name" value="Thiamin pyrophosphokinase, catalytic domain"/>
    <property type="match status" value="1"/>
</dbReference>